<name>R7ZE60_LYSSH</name>
<organism evidence="1 2">
    <name type="scientific">Lysinibacillus sphaericus OT4b.31</name>
    <dbReference type="NCBI Taxonomy" id="1285586"/>
    <lineage>
        <taxon>Bacteria</taxon>
        <taxon>Bacillati</taxon>
        <taxon>Bacillota</taxon>
        <taxon>Bacilli</taxon>
        <taxon>Bacillales</taxon>
        <taxon>Bacillaceae</taxon>
        <taxon>Lysinibacillus</taxon>
    </lineage>
</organism>
<reference evidence="1 2" key="1">
    <citation type="submission" date="2013-04" db="EMBL/GenBank/DDBJ databases">
        <title>Draft genome of the heavy metal tolerant bacterium Lysinibacillus sphaericus strain OT4b.31.</title>
        <authorList>
            <person name="Pena-Montenegro T.D."/>
            <person name="Dussan J."/>
        </authorList>
    </citation>
    <scope>NUCLEOTIDE SEQUENCE [LARGE SCALE GENOMIC DNA]</scope>
    <source>
        <strain evidence="1 2">OT4b.31</strain>
    </source>
</reference>
<proteinExistence type="predicted"/>
<dbReference type="Proteomes" id="UP000013911">
    <property type="component" value="Unassembled WGS sequence"/>
</dbReference>
<gene>
    <name evidence="1" type="ORF">H131_12458</name>
</gene>
<protein>
    <submittedName>
        <fullName evidence="1">Uncharacterized protein</fullName>
    </submittedName>
</protein>
<comment type="caution">
    <text evidence="1">The sequence shown here is derived from an EMBL/GenBank/DDBJ whole genome shotgun (WGS) entry which is preliminary data.</text>
</comment>
<dbReference type="EMBL" id="AQPX01000018">
    <property type="protein sequence ID" value="EON72383.1"/>
    <property type="molecule type" value="Genomic_DNA"/>
</dbReference>
<dbReference type="AlphaFoldDB" id="R7ZE60"/>
<sequence>MVSIKVSSDEKLQVNKISDTTFDKWCFSFYLNKHLAHLATKSNGETIDKDLHNSLYQVEKFA</sequence>
<accession>R7ZE60</accession>
<evidence type="ECO:0000313" key="1">
    <source>
        <dbReference type="EMBL" id="EON72383.1"/>
    </source>
</evidence>
<dbReference type="HOGENOM" id="CLU_2898887_0_0_9"/>
<dbReference type="PATRIC" id="fig|1285586.5.peg.2539"/>
<evidence type="ECO:0000313" key="2">
    <source>
        <dbReference type="Proteomes" id="UP000013911"/>
    </source>
</evidence>